<evidence type="ECO:0000256" key="1">
    <source>
        <dbReference type="SAM" id="MobiDB-lite"/>
    </source>
</evidence>
<comment type="caution">
    <text evidence="2">The sequence shown here is derived from an EMBL/GenBank/DDBJ whole genome shotgun (WGS) entry which is preliminary data.</text>
</comment>
<protein>
    <submittedName>
        <fullName evidence="2">Uncharacterized protein</fullName>
    </submittedName>
</protein>
<evidence type="ECO:0000313" key="2">
    <source>
        <dbReference type="EMBL" id="KAK2550893.1"/>
    </source>
</evidence>
<accession>A0AAD9UUY5</accession>
<reference evidence="2" key="2">
    <citation type="journal article" date="2023" name="Science">
        <title>Genomic signatures of disease resistance in endangered staghorn corals.</title>
        <authorList>
            <person name="Vollmer S.V."/>
            <person name="Selwyn J.D."/>
            <person name="Despard B.A."/>
            <person name="Roesel C.L."/>
        </authorList>
    </citation>
    <scope>NUCLEOTIDE SEQUENCE</scope>
    <source>
        <strain evidence="2">K2</strain>
    </source>
</reference>
<feature type="compositionally biased region" description="Basic and acidic residues" evidence="1">
    <location>
        <begin position="75"/>
        <end position="86"/>
    </location>
</feature>
<feature type="region of interest" description="Disordered" evidence="1">
    <location>
        <begin position="75"/>
        <end position="95"/>
    </location>
</feature>
<dbReference type="Proteomes" id="UP001249851">
    <property type="component" value="Unassembled WGS sequence"/>
</dbReference>
<proteinExistence type="predicted"/>
<evidence type="ECO:0000313" key="3">
    <source>
        <dbReference type="Proteomes" id="UP001249851"/>
    </source>
</evidence>
<dbReference type="AlphaFoldDB" id="A0AAD9UUY5"/>
<dbReference type="EMBL" id="JARQWQ010000105">
    <property type="protein sequence ID" value="KAK2550893.1"/>
    <property type="molecule type" value="Genomic_DNA"/>
</dbReference>
<organism evidence="2 3">
    <name type="scientific">Acropora cervicornis</name>
    <name type="common">Staghorn coral</name>
    <dbReference type="NCBI Taxonomy" id="6130"/>
    <lineage>
        <taxon>Eukaryota</taxon>
        <taxon>Metazoa</taxon>
        <taxon>Cnidaria</taxon>
        <taxon>Anthozoa</taxon>
        <taxon>Hexacorallia</taxon>
        <taxon>Scleractinia</taxon>
        <taxon>Astrocoeniina</taxon>
        <taxon>Acroporidae</taxon>
        <taxon>Acropora</taxon>
    </lineage>
</organism>
<sequence>MEEKFNDRSNAHLNDLIRKKAQKVRAIHKKTPGRKTKEIDNKVYSLSVRRGELESIQALKSEAIRINKELEEWRKPYTDLENEKKRNYMKKRDNR</sequence>
<keyword evidence="3" id="KW-1185">Reference proteome</keyword>
<gene>
    <name evidence="2" type="ORF">P5673_028414</name>
</gene>
<reference evidence="2" key="1">
    <citation type="journal article" date="2023" name="G3 (Bethesda)">
        <title>Whole genome assembly and annotation of the endangered Caribbean coral Acropora cervicornis.</title>
        <authorList>
            <person name="Selwyn J.D."/>
            <person name="Vollmer S.V."/>
        </authorList>
    </citation>
    <scope>NUCLEOTIDE SEQUENCE</scope>
    <source>
        <strain evidence="2">K2</strain>
    </source>
</reference>
<name>A0AAD9UUY5_ACRCE</name>